<dbReference type="Proteomes" id="UP000270866">
    <property type="component" value="Unassembled WGS sequence"/>
</dbReference>
<proteinExistence type="predicted"/>
<evidence type="ECO:0000313" key="1">
    <source>
        <dbReference type="EMBL" id="RKK10435.1"/>
    </source>
</evidence>
<dbReference type="EMBL" id="MRCU01000010">
    <property type="protein sequence ID" value="RKK10435.1"/>
    <property type="molecule type" value="Genomic_DNA"/>
</dbReference>
<accession>A0A3L6N0V5</accession>
<comment type="caution">
    <text evidence="1">The sequence shown here is derived from an EMBL/GenBank/DDBJ whole genome shotgun (WGS) entry which is preliminary data.</text>
</comment>
<gene>
    <name evidence="1" type="ORF">BFJ65_g14435</name>
</gene>
<protein>
    <submittedName>
        <fullName evidence="1">Uncharacterized protein</fullName>
    </submittedName>
</protein>
<reference evidence="1 2" key="1">
    <citation type="journal article" date="2018" name="Sci. Rep.">
        <title>Characterisation of pathogen-specific regions and novel effector candidates in Fusarium oxysporum f. sp. cepae.</title>
        <authorList>
            <person name="Armitage A.D."/>
            <person name="Taylor A."/>
            <person name="Sobczyk M.K."/>
            <person name="Baxter L."/>
            <person name="Greenfield B.P."/>
            <person name="Bates H.J."/>
            <person name="Wilson F."/>
            <person name="Jackson A.C."/>
            <person name="Ott S."/>
            <person name="Harrison R.J."/>
            <person name="Clarkson J.P."/>
        </authorList>
    </citation>
    <scope>NUCLEOTIDE SEQUENCE [LARGE SCALE GENOMIC DNA]</scope>
    <source>
        <strain evidence="1 2">FoC_Fus2</strain>
    </source>
</reference>
<evidence type="ECO:0000313" key="2">
    <source>
        <dbReference type="Proteomes" id="UP000270866"/>
    </source>
</evidence>
<organism evidence="1 2">
    <name type="scientific">Fusarium oxysporum f. sp. cepae</name>
    <dbReference type="NCBI Taxonomy" id="396571"/>
    <lineage>
        <taxon>Eukaryota</taxon>
        <taxon>Fungi</taxon>
        <taxon>Dikarya</taxon>
        <taxon>Ascomycota</taxon>
        <taxon>Pezizomycotina</taxon>
        <taxon>Sordariomycetes</taxon>
        <taxon>Hypocreomycetidae</taxon>
        <taxon>Hypocreales</taxon>
        <taxon>Nectriaceae</taxon>
        <taxon>Fusarium</taxon>
        <taxon>Fusarium oxysporum species complex</taxon>
    </lineage>
</organism>
<sequence>MCHTREGSVTAREWIDAIINQMVEAGIDWVPGYHCRRLTSRRVIQLDNGQRHKRPVVVLTGLPNSLKREAEAAELRLMMMAADGEPAMKKSRKRRIDVSRNLPFRRVPQMIQEGFGKLEKNYTKTDPMAVRHINPAKSCLIKCLGDPLCAMMLLLALTFGACTVTPHIDERGTEFYPAAKRKDPDMLAVTMIIRMLWFMRKEEFPWEDTEEKVLYVGKMTQKIENRGFNNRGLLKLGWVEYNSKTGARRRTLRTTELKLKSIEELYDDRKRLVSAMNNCRKIYILGVWK</sequence>
<name>A0A3L6N0V5_FUSOX</name>
<dbReference type="AlphaFoldDB" id="A0A3L6N0V5"/>